<reference evidence="4" key="1">
    <citation type="submission" date="2023-10" db="EMBL/GenBank/DDBJ databases">
        <authorList>
            <person name="Chen Y."/>
            <person name="Shah S."/>
            <person name="Dougan E. K."/>
            <person name="Thang M."/>
            <person name="Chan C."/>
        </authorList>
    </citation>
    <scope>NUCLEOTIDE SEQUENCE [LARGE SCALE GENOMIC DNA]</scope>
</reference>
<protein>
    <recommendedName>
        <fullName evidence="3">Phospholipid/glycerol acyltransferase domain-containing protein</fullName>
    </recommendedName>
</protein>
<proteinExistence type="predicted"/>
<dbReference type="PANTHER" id="PTHR10434">
    <property type="entry name" value="1-ACYL-SN-GLYCEROL-3-PHOSPHATE ACYLTRANSFERASE"/>
    <property type="match status" value="1"/>
</dbReference>
<dbReference type="EMBL" id="CAUYUJ010020627">
    <property type="protein sequence ID" value="CAK0899588.1"/>
    <property type="molecule type" value="Genomic_DNA"/>
</dbReference>
<dbReference type="SMART" id="SM00563">
    <property type="entry name" value="PlsC"/>
    <property type="match status" value="1"/>
</dbReference>
<organism evidence="4 5">
    <name type="scientific">Prorocentrum cordatum</name>
    <dbReference type="NCBI Taxonomy" id="2364126"/>
    <lineage>
        <taxon>Eukaryota</taxon>
        <taxon>Sar</taxon>
        <taxon>Alveolata</taxon>
        <taxon>Dinophyceae</taxon>
        <taxon>Prorocentrales</taxon>
        <taxon>Prorocentraceae</taxon>
        <taxon>Prorocentrum</taxon>
    </lineage>
</organism>
<dbReference type="InterPro" id="IPR002123">
    <property type="entry name" value="Plipid/glycerol_acylTrfase"/>
</dbReference>
<evidence type="ECO:0000259" key="3">
    <source>
        <dbReference type="SMART" id="SM00563"/>
    </source>
</evidence>
<evidence type="ECO:0000313" key="5">
    <source>
        <dbReference type="Proteomes" id="UP001189429"/>
    </source>
</evidence>
<name>A0ABN9XIJ2_9DINO</name>
<keyword evidence="1" id="KW-0808">Transferase</keyword>
<dbReference type="PANTHER" id="PTHR10434:SF48">
    <property type="entry name" value="PUTATIVE-RELATED"/>
    <property type="match status" value="1"/>
</dbReference>
<comment type="caution">
    <text evidence="4">The sequence shown here is derived from an EMBL/GenBank/DDBJ whole genome shotgun (WGS) entry which is preliminary data.</text>
</comment>
<evidence type="ECO:0000256" key="1">
    <source>
        <dbReference type="ARBA" id="ARBA00022679"/>
    </source>
</evidence>
<dbReference type="SUPFAM" id="SSF69593">
    <property type="entry name" value="Glycerol-3-phosphate (1)-acyltransferase"/>
    <property type="match status" value="1"/>
</dbReference>
<dbReference type="Pfam" id="PF01553">
    <property type="entry name" value="Acyltransferase"/>
    <property type="match status" value="1"/>
</dbReference>
<feature type="domain" description="Phospholipid/glycerol acyltransferase" evidence="3">
    <location>
        <begin position="90"/>
        <end position="217"/>
    </location>
</feature>
<keyword evidence="5" id="KW-1185">Reference proteome</keyword>
<evidence type="ECO:0000313" key="4">
    <source>
        <dbReference type="EMBL" id="CAK0899588.1"/>
    </source>
</evidence>
<sequence>MKILGQAWFATWLLVSMALASALIKLVSLIGLPKERSEGIAIAIIQTAWRISICLTPWMRFTASRGWDEEWAKVLAIMEASDARTNHKPWMFLSNHTSFMDVLLFTTLTRTSVMWKCRTYMDNALFKTPILSSICRGCGHFPVYFKSTEEGKFTVDKEKNAEVDKLVDAHLKTGNLCFYPEGQVNKDPDNIMAFRFGGMKKALDVDARLVLFVAVGNPRVWPKKAPVGGMPGHVNYGLKLIAPDGAKAYVAQLRGRDDLTTEDKEMADHELMAKFLRLAMQENYDCLKEGANDNKAKDD</sequence>
<dbReference type="Proteomes" id="UP001189429">
    <property type="component" value="Unassembled WGS sequence"/>
</dbReference>
<dbReference type="CDD" id="cd07989">
    <property type="entry name" value="LPLAT_AGPAT-like"/>
    <property type="match status" value="1"/>
</dbReference>
<gene>
    <name evidence="4" type="ORF">PCOR1329_LOCUS77063</name>
</gene>
<evidence type="ECO:0000256" key="2">
    <source>
        <dbReference type="ARBA" id="ARBA00023315"/>
    </source>
</evidence>
<accession>A0ABN9XIJ2</accession>
<keyword evidence="2" id="KW-0012">Acyltransferase</keyword>